<evidence type="ECO:0000256" key="1">
    <source>
        <dbReference type="SAM" id="Phobius"/>
    </source>
</evidence>
<evidence type="ECO:0000313" key="3">
    <source>
        <dbReference type="Proteomes" id="UP000825935"/>
    </source>
</evidence>
<keyword evidence="1" id="KW-1133">Transmembrane helix</keyword>
<keyword evidence="1" id="KW-0812">Transmembrane</keyword>
<protein>
    <submittedName>
        <fullName evidence="2">Uncharacterized protein</fullName>
    </submittedName>
</protein>
<reference evidence="2" key="1">
    <citation type="submission" date="2021-08" db="EMBL/GenBank/DDBJ databases">
        <title>WGS assembly of Ceratopteris richardii.</title>
        <authorList>
            <person name="Marchant D.B."/>
            <person name="Chen G."/>
            <person name="Jenkins J."/>
            <person name="Shu S."/>
            <person name="Leebens-Mack J."/>
            <person name="Grimwood J."/>
            <person name="Schmutz J."/>
            <person name="Soltis P."/>
            <person name="Soltis D."/>
            <person name="Chen Z.-H."/>
        </authorList>
    </citation>
    <scope>NUCLEOTIDE SEQUENCE</scope>
    <source>
        <strain evidence="2">Whitten #5841</strain>
        <tissue evidence="2">Leaf</tissue>
    </source>
</reference>
<evidence type="ECO:0000313" key="2">
    <source>
        <dbReference type="EMBL" id="KAH7373701.1"/>
    </source>
</evidence>
<dbReference type="EMBL" id="CM035422">
    <property type="protein sequence ID" value="KAH7373701.1"/>
    <property type="molecule type" value="Genomic_DNA"/>
</dbReference>
<gene>
    <name evidence="2" type="ORF">KP509_17G069600</name>
</gene>
<accession>A0A8T2SVZ1</accession>
<feature type="transmembrane region" description="Helical" evidence="1">
    <location>
        <begin position="21"/>
        <end position="45"/>
    </location>
</feature>
<keyword evidence="1" id="KW-0472">Membrane</keyword>
<dbReference type="Proteomes" id="UP000825935">
    <property type="component" value="Chromosome 17"/>
</dbReference>
<feature type="transmembrane region" description="Helical" evidence="1">
    <location>
        <begin position="79"/>
        <end position="100"/>
    </location>
</feature>
<name>A0A8T2SVZ1_CERRI</name>
<comment type="caution">
    <text evidence="2">The sequence shown here is derived from an EMBL/GenBank/DDBJ whole genome shotgun (WGS) entry which is preliminary data.</text>
</comment>
<dbReference type="AlphaFoldDB" id="A0A8T2SVZ1"/>
<keyword evidence="3" id="KW-1185">Reference proteome</keyword>
<organism evidence="2 3">
    <name type="scientific">Ceratopteris richardii</name>
    <name type="common">Triangle waterfern</name>
    <dbReference type="NCBI Taxonomy" id="49495"/>
    <lineage>
        <taxon>Eukaryota</taxon>
        <taxon>Viridiplantae</taxon>
        <taxon>Streptophyta</taxon>
        <taxon>Embryophyta</taxon>
        <taxon>Tracheophyta</taxon>
        <taxon>Polypodiopsida</taxon>
        <taxon>Polypodiidae</taxon>
        <taxon>Polypodiales</taxon>
        <taxon>Pteridineae</taxon>
        <taxon>Pteridaceae</taxon>
        <taxon>Parkerioideae</taxon>
        <taxon>Ceratopteris</taxon>
    </lineage>
</organism>
<proteinExistence type="predicted"/>
<sequence length="104" mass="11941">MIIPYSSSFHFLPVDFLLKSYFLHHPCTVVSLLMRLAWLIIALQLSSTSTWFFHENVVLYIISEMMISKQMAAQCEACLVLSLAVIYALRCHLLILVFLFQSGL</sequence>